<dbReference type="AlphaFoldDB" id="A0A7R8VHY1"/>
<dbReference type="SUPFAM" id="SSF56112">
    <property type="entry name" value="Protein kinase-like (PK-like)"/>
    <property type="match status" value="1"/>
</dbReference>
<dbReference type="EMBL" id="OA566388">
    <property type="protein sequence ID" value="CAD7198814.1"/>
    <property type="molecule type" value="Genomic_DNA"/>
</dbReference>
<evidence type="ECO:0000313" key="2">
    <source>
        <dbReference type="EMBL" id="CAD7198814.1"/>
    </source>
</evidence>
<accession>A0A7R8VHY1</accession>
<dbReference type="InterPro" id="IPR011009">
    <property type="entry name" value="Kinase-like_dom_sf"/>
</dbReference>
<dbReference type="Pfam" id="PF07714">
    <property type="entry name" value="PK_Tyr_Ser-Thr"/>
    <property type="match status" value="1"/>
</dbReference>
<reference evidence="2" key="1">
    <citation type="submission" date="2020-11" db="EMBL/GenBank/DDBJ databases">
        <authorList>
            <person name="Tran Van P."/>
        </authorList>
    </citation>
    <scope>NUCLEOTIDE SEQUENCE</scope>
</reference>
<protein>
    <recommendedName>
        <fullName evidence="1">Serine-threonine/tyrosine-protein kinase catalytic domain-containing protein</fullName>
    </recommendedName>
</protein>
<name>A0A7R8VHY1_TIMDO</name>
<proteinExistence type="predicted"/>
<dbReference type="GO" id="GO:0004672">
    <property type="term" value="F:protein kinase activity"/>
    <property type="evidence" value="ECO:0007669"/>
    <property type="project" value="InterPro"/>
</dbReference>
<organism evidence="2">
    <name type="scientific">Timema douglasi</name>
    <name type="common">Walking stick</name>
    <dbReference type="NCBI Taxonomy" id="61478"/>
    <lineage>
        <taxon>Eukaryota</taxon>
        <taxon>Metazoa</taxon>
        <taxon>Ecdysozoa</taxon>
        <taxon>Arthropoda</taxon>
        <taxon>Hexapoda</taxon>
        <taxon>Insecta</taxon>
        <taxon>Pterygota</taxon>
        <taxon>Neoptera</taxon>
        <taxon>Polyneoptera</taxon>
        <taxon>Phasmatodea</taxon>
        <taxon>Timematodea</taxon>
        <taxon>Timematoidea</taxon>
        <taxon>Timematidae</taxon>
        <taxon>Timema</taxon>
    </lineage>
</organism>
<sequence length="188" mass="21416">MTHVAGTLSYLPPQLTLLGLYPTSHCDLRCRDSILPPTATHVAGSLSYLPLRLTLPGLYLNSHRNSRCWNNLADLFPTPTHMGRNTTPLYMLMRECWSYQPNERPMFGELVEDLDRILTITANEDCLSSKRLRRVKNRAKTRRLSRTCYDMRPGKNAAVTKLLLLPLAMTCERQSSIMTKLDKVQGKP</sequence>
<feature type="domain" description="Serine-threonine/tyrosine-protein kinase catalytic" evidence="1">
    <location>
        <begin position="86"/>
        <end position="114"/>
    </location>
</feature>
<evidence type="ECO:0000259" key="1">
    <source>
        <dbReference type="Pfam" id="PF07714"/>
    </source>
</evidence>
<dbReference type="InterPro" id="IPR001245">
    <property type="entry name" value="Ser-Thr/Tyr_kinase_cat_dom"/>
</dbReference>
<gene>
    <name evidence="2" type="ORF">TDIB3V08_LOCUS5090</name>
</gene>